<dbReference type="AlphaFoldDB" id="U5VUZ1"/>
<reference evidence="2 3" key="1">
    <citation type="journal article" date="2014" name="J. Biotechnol.">
        <title>Complete genome sequence of the actinobacterium Actinoplanes friuliensis HAG 010964, producer of the lipopeptide antibiotic friulimycin.</title>
        <authorList>
            <person name="Ruckert C."/>
            <person name="Szczepanowski R."/>
            <person name="Albersmeier A."/>
            <person name="Goesmann A."/>
            <person name="Fischer N."/>
            <person name="Steinkamper A."/>
            <person name="Puhler A."/>
            <person name="Biener R."/>
            <person name="Schwartz D."/>
            <person name="Kalinowski J."/>
        </authorList>
    </citation>
    <scope>NUCLEOTIDE SEQUENCE [LARGE SCALE GENOMIC DNA]</scope>
    <source>
        <strain evidence="2 3">DSM 7358</strain>
    </source>
</reference>
<dbReference type="PROSITE" id="PS50995">
    <property type="entry name" value="HTH_MARR_2"/>
    <property type="match status" value="1"/>
</dbReference>
<organism evidence="2 3">
    <name type="scientific">Actinoplanes friuliensis DSM 7358</name>
    <dbReference type="NCBI Taxonomy" id="1246995"/>
    <lineage>
        <taxon>Bacteria</taxon>
        <taxon>Bacillati</taxon>
        <taxon>Actinomycetota</taxon>
        <taxon>Actinomycetes</taxon>
        <taxon>Micromonosporales</taxon>
        <taxon>Micromonosporaceae</taxon>
        <taxon>Actinoplanes</taxon>
    </lineage>
</organism>
<dbReference type="PANTHER" id="PTHR39515:SF2">
    <property type="entry name" value="HTH-TYPE TRANSCRIPTIONAL REGULATOR RV0880"/>
    <property type="match status" value="1"/>
</dbReference>
<dbReference type="eggNOG" id="COG1846">
    <property type="taxonomic scope" value="Bacteria"/>
</dbReference>
<protein>
    <submittedName>
        <fullName evidence="2">MarR family transcriptional regulator</fullName>
    </submittedName>
</protein>
<evidence type="ECO:0000313" key="3">
    <source>
        <dbReference type="Proteomes" id="UP000017746"/>
    </source>
</evidence>
<dbReference type="Gene3D" id="1.10.10.10">
    <property type="entry name" value="Winged helix-like DNA-binding domain superfamily/Winged helix DNA-binding domain"/>
    <property type="match status" value="1"/>
</dbReference>
<sequence>MSTNDDVDLNLGRDLSSAVVLFHQAVAARVGLSAGDLKTLELIATEGPFSASDLARRTGLTGAGITSVIARLTAGGHVVRETDPGDRRRAVIRAAETGHPQLAGAFADLGRALGGVITEYDPAEQAAIVSYLRRMVDILREQTIHLGPG</sequence>
<gene>
    <name evidence="2" type="ORF">AFR_11925</name>
</gene>
<dbReference type="OrthoDB" id="3173926at2"/>
<feature type="domain" description="HTH marR-type" evidence="1">
    <location>
        <begin position="8"/>
        <end position="137"/>
    </location>
</feature>
<dbReference type="Proteomes" id="UP000017746">
    <property type="component" value="Chromosome"/>
</dbReference>
<dbReference type="InterPro" id="IPR036390">
    <property type="entry name" value="WH_DNA-bd_sf"/>
</dbReference>
<dbReference type="InterPro" id="IPR036388">
    <property type="entry name" value="WH-like_DNA-bd_sf"/>
</dbReference>
<dbReference type="HOGENOM" id="CLU_083287_1_1_11"/>
<dbReference type="SUPFAM" id="SSF46785">
    <property type="entry name" value="Winged helix' DNA-binding domain"/>
    <property type="match status" value="1"/>
</dbReference>
<dbReference type="SMART" id="SM00347">
    <property type="entry name" value="HTH_MARR"/>
    <property type="match status" value="1"/>
</dbReference>
<dbReference type="GO" id="GO:0003700">
    <property type="term" value="F:DNA-binding transcription factor activity"/>
    <property type="evidence" value="ECO:0007669"/>
    <property type="project" value="InterPro"/>
</dbReference>
<evidence type="ECO:0000313" key="2">
    <source>
        <dbReference type="EMBL" id="AGZ40674.1"/>
    </source>
</evidence>
<dbReference type="Pfam" id="PF12802">
    <property type="entry name" value="MarR_2"/>
    <property type="match status" value="1"/>
</dbReference>
<dbReference type="InterPro" id="IPR000835">
    <property type="entry name" value="HTH_MarR-typ"/>
</dbReference>
<keyword evidence="3" id="KW-1185">Reference proteome</keyword>
<proteinExistence type="predicted"/>
<dbReference type="PANTHER" id="PTHR39515">
    <property type="entry name" value="CONSERVED PROTEIN"/>
    <property type="match status" value="1"/>
</dbReference>
<dbReference type="RefSeq" id="WP_023360733.1">
    <property type="nucleotide sequence ID" value="NC_022657.1"/>
</dbReference>
<name>U5VUZ1_9ACTN</name>
<accession>U5VUZ1</accession>
<dbReference type="KEGG" id="afs:AFR_11925"/>
<dbReference type="InterPro" id="IPR052526">
    <property type="entry name" value="HTH-type_Bedaq_tolerance"/>
</dbReference>
<evidence type="ECO:0000259" key="1">
    <source>
        <dbReference type="PROSITE" id="PS50995"/>
    </source>
</evidence>
<dbReference type="EMBL" id="CP006272">
    <property type="protein sequence ID" value="AGZ40674.1"/>
    <property type="molecule type" value="Genomic_DNA"/>
</dbReference>
<dbReference type="STRING" id="1246995.AFR_11925"/>
<dbReference type="PATRIC" id="fig|1246995.3.peg.2428"/>